<dbReference type="Gene3D" id="2.120.10.30">
    <property type="entry name" value="TolB, C-terminal domain"/>
    <property type="match status" value="3"/>
</dbReference>
<keyword evidence="3" id="KW-0677">Repeat</keyword>
<evidence type="ECO:0000313" key="10">
    <source>
        <dbReference type="RefSeq" id="XP_019616125.1"/>
    </source>
</evidence>
<dbReference type="CDD" id="cd00053">
    <property type="entry name" value="EGF"/>
    <property type="match status" value="1"/>
</dbReference>
<dbReference type="FunFam" id="2.120.10.30:FF:000241">
    <property type="entry name" value="Low-density lipoprotein receptor-related protein 6"/>
    <property type="match status" value="1"/>
</dbReference>
<keyword evidence="9" id="KW-1185">Reference proteome</keyword>
<feature type="repeat" description="LDL-receptor class B" evidence="6">
    <location>
        <begin position="748"/>
        <end position="789"/>
    </location>
</feature>
<keyword evidence="7" id="KW-0472">Membrane</keyword>
<evidence type="ECO:0000256" key="1">
    <source>
        <dbReference type="ARBA" id="ARBA00022536"/>
    </source>
</evidence>
<evidence type="ECO:0000256" key="3">
    <source>
        <dbReference type="ARBA" id="ARBA00022737"/>
    </source>
</evidence>
<dbReference type="SMART" id="SM00181">
    <property type="entry name" value="EGF"/>
    <property type="match status" value="2"/>
</dbReference>
<keyword evidence="1" id="KW-0245">EGF-like domain</keyword>
<feature type="repeat" description="LDL-receptor class B" evidence="6">
    <location>
        <begin position="790"/>
        <end position="831"/>
    </location>
</feature>
<feature type="repeat" description="LDL-receptor class B" evidence="6">
    <location>
        <begin position="477"/>
        <end position="520"/>
    </location>
</feature>
<dbReference type="Pfam" id="PF14670">
    <property type="entry name" value="FXa_inhibition"/>
    <property type="match status" value="2"/>
</dbReference>
<dbReference type="InterPro" id="IPR000033">
    <property type="entry name" value="LDLR_classB_rpt"/>
</dbReference>
<dbReference type="SUPFAM" id="SSF57196">
    <property type="entry name" value="EGF/Laminin"/>
    <property type="match status" value="2"/>
</dbReference>
<keyword evidence="2" id="KW-0732">Signal</keyword>
<dbReference type="KEGG" id="bbel:109463717"/>
<feature type="repeat" description="LDL-receptor class B" evidence="6">
    <location>
        <begin position="184"/>
        <end position="227"/>
    </location>
</feature>
<keyword evidence="7" id="KW-0812">Transmembrane</keyword>
<dbReference type="PANTHER" id="PTHR46513">
    <property type="entry name" value="VITELLOGENIN RECEPTOR-LIKE PROTEIN-RELATED-RELATED"/>
    <property type="match status" value="1"/>
</dbReference>
<evidence type="ECO:0000256" key="4">
    <source>
        <dbReference type="ARBA" id="ARBA00023157"/>
    </source>
</evidence>
<keyword evidence="4" id="KW-1015">Disulfide bond</keyword>
<dbReference type="PANTHER" id="PTHR46513:SF13">
    <property type="entry name" value="EGF-LIKE DOMAIN-CONTAINING PROTEIN"/>
    <property type="match status" value="1"/>
</dbReference>
<evidence type="ECO:0000256" key="2">
    <source>
        <dbReference type="ARBA" id="ARBA00022729"/>
    </source>
</evidence>
<name>A0A6P4XHW4_BRABE</name>
<dbReference type="Proteomes" id="UP000515135">
    <property type="component" value="Unplaced"/>
</dbReference>
<evidence type="ECO:0000259" key="8">
    <source>
        <dbReference type="PROSITE" id="PS01186"/>
    </source>
</evidence>
<keyword evidence="5" id="KW-0325">Glycoprotein</keyword>
<proteinExistence type="predicted"/>
<evidence type="ECO:0000256" key="7">
    <source>
        <dbReference type="SAM" id="Phobius"/>
    </source>
</evidence>
<gene>
    <name evidence="10" type="primary">LOC109463717</name>
</gene>
<dbReference type="Pfam" id="PF00058">
    <property type="entry name" value="Ldl_recept_b"/>
    <property type="match status" value="4"/>
</dbReference>
<dbReference type="SUPFAM" id="SSF63825">
    <property type="entry name" value="YWTD domain"/>
    <property type="match status" value="3"/>
</dbReference>
<dbReference type="InterPro" id="IPR050778">
    <property type="entry name" value="Cueball_EGF_LRP_Nidogen"/>
</dbReference>
<feature type="repeat" description="LDL-receptor class B" evidence="6">
    <location>
        <begin position="141"/>
        <end position="183"/>
    </location>
</feature>
<dbReference type="PROSITE" id="PS01186">
    <property type="entry name" value="EGF_2"/>
    <property type="match status" value="1"/>
</dbReference>
<dbReference type="OrthoDB" id="9990982at2759"/>
<dbReference type="FunFam" id="2.120.10.30:FF:000132">
    <property type="entry name" value="Uncharacterized protein"/>
    <property type="match status" value="1"/>
</dbReference>
<evidence type="ECO:0000256" key="6">
    <source>
        <dbReference type="PROSITE-ProRule" id="PRU00461"/>
    </source>
</evidence>
<accession>A0A6P4XHW4</accession>
<feature type="repeat" description="LDL-receptor class B" evidence="6">
    <location>
        <begin position="228"/>
        <end position="270"/>
    </location>
</feature>
<dbReference type="InterPro" id="IPR000742">
    <property type="entry name" value="EGF"/>
</dbReference>
<dbReference type="RefSeq" id="XP_019616125.1">
    <property type="nucleotide sequence ID" value="XM_019760566.1"/>
</dbReference>
<dbReference type="GO" id="GO:0060070">
    <property type="term" value="P:canonical Wnt signaling pathway"/>
    <property type="evidence" value="ECO:0007669"/>
    <property type="project" value="TreeGrafter"/>
</dbReference>
<feature type="transmembrane region" description="Helical" evidence="7">
    <location>
        <begin position="35"/>
        <end position="59"/>
    </location>
</feature>
<dbReference type="GO" id="GO:0017147">
    <property type="term" value="F:Wnt-protein binding"/>
    <property type="evidence" value="ECO:0007669"/>
    <property type="project" value="TreeGrafter"/>
</dbReference>
<keyword evidence="7" id="KW-1133">Transmembrane helix</keyword>
<feature type="repeat" description="LDL-receptor class B" evidence="6">
    <location>
        <begin position="521"/>
        <end position="563"/>
    </location>
</feature>
<protein>
    <submittedName>
        <fullName evidence="10">Low-density lipoprotein receptor-related protein 4-like</fullName>
    </submittedName>
</protein>
<feature type="domain" description="EGF-like" evidence="8">
    <location>
        <begin position="631"/>
        <end position="646"/>
    </location>
</feature>
<dbReference type="GO" id="GO:0005886">
    <property type="term" value="C:plasma membrane"/>
    <property type="evidence" value="ECO:0007669"/>
    <property type="project" value="TreeGrafter"/>
</dbReference>
<dbReference type="SMART" id="SM00135">
    <property type="entry name" value="LY"/>
    <property type="match status" value="11"/>
</dbReference>
<evidence type="ECO:0000313" key="9">
    <source>
        <dbReference type="Proteomes" id="UP000515135"/>
    </source>
</evidence>
<dbReference type="GO" id="GO:0042813">
    <property type="term" value="F:Wnt receptor activity"/>
    <property type="evidence" value="ECO:0007669"/>
    <property type="project" value="TreeGrafter"/>
</dbReference>
<dbReference type="PROSITE" id="PS51120">
    <property type="entry name" value="LDLRB"/>
    <property type="match status" value="8"/>
</dbReference>
<dbReference type="AlphaFoldDB" id="A0A6P4XHW4"/>
<organism evidence="9 10">
    <name type="scientific">Branchiostoma belcheri</name>
    <name type="common">Amphioxus</name>
    <dbReference type="NCBI Taxonomy" id="7741"/>
    <lineage>
        <taxon>Eukaryota</taxon>
        <taxon>Metazoa</taxon>
        <taxon>Chordata</taxon>
        <taxon>Cephalochordata</taxon>
        <taxon>Leptocardii</taxon>
        <taxon>Amphioxiformes</taxon>
        <taxon>Branchiostomatidae</taxon>
        <taxon>Branchiostoma</taxon>
    </lineage>
</organism>
<reference evidence="10" key="1">
    <citation type="submission" date="2025-08" db="UniProtKB">
        <authorList>
            <consortium name="RefSeq"/>
        </authorList>
    </citation>
    <scope>IDENTIFICATION</scope>
    <source>
        <tissue evidence="10">Gonad</tissue>
    </source>
</reference>
<dbReference type="GeneID" id="109463717"/>
<evidence type="ECO:0000256" key="5">
    <source>
        <dbReference type="ARBA" id="ARBA00023180"/>
    </source>
</evidence>
<dbReference type="InterPro" id="IPR011042">
    <property type="entry name" value="6-blade_b-propeller_TolB-like"/>
</dbReference>
<feature type="repeat" description="LDL-receptor class B" evidence="6">
    <location>
        <begin position="98"/>
        <end position="140"/>
    </location>
</feature>
<sequence length="999" mass="112371">MGTSKHCHTIRVPPKRGIHIYLNISDIMHGKVRHLLLPIGILVLLWGVPVMSTADFLLVADDNLGSITQVNMADGTKRPLPLGPVTHPQAVSYDPRSDHVYWTDYWDEVILRAHRNGSGRETLVDSGVITADGLTLDLPGGNMFWTDRHAETVSVARLDGRYVRTLVSQDVGTLGDIVVDPANGYMFWTDWGVNCRIERAAMDGTGRVVLISYIFGTPRGLAIDYIEQRIYWSDAAYRTIQSVDLSGQNQIHLTMFRQAGFFGLALDNLNMYWTSWNVPYVVVTPKSSPNRHHALASGFPSPNGIYVNRTDAGAIPSSACSLSNGGCRELCLARPGGRTCACRNSWALQNDSASCSPIVPVSPSFLWIDRERTFDTSSVVMLAGDSSTVRGSPGSFPITTLLTVKPPSYIDAIDYDFRQNLLFWVNPGQKKIYMNLYYTDGVYNWIGMVNYNTSHHHVIIQAQLDRPRGTVVHPIRGFLFWNDWGEEPKIERATLSGQNRTVVVKENLQRPSGMVIDYANDRLFWADTGLDVIESCDLDGSNRRLFYALPGTLFYDITFDGREIVIADWYHDRLIFANGTDEVTVGDSQAAYIFGVEFYDESRQPWIQSECQRNNGDCQHTCVGGPDQHTCLCLPGYDLDKDKHTCIESGHSFSSALLVATDEGIMKFPHNIADLHMMADLNFTYAVQGDKVIAIDYDHAGKMLFYVQEGDSGMRSIRRLELLGQNDLFNIHTSGGGINSIAVDWVSSNLYWTETLSGRIYVSRLDGSFRHVLIDNLNQPRGLAVHPPERLLFWTEVGRISRASLAGTNRRTVVPYNMNSEPIGIAIDLENDRLYWVDSLQGTMQSCNLTGGDVLVHWQADHVGLYGVTTFKDYVLWTDNTNHVIRMGVNNAVGQFVTTRLTELSTKPYGIRMYQKFQQMLYTVITNTNNSNCYFTFYNRQNNARACCFINQNLNTNASTCNFIYSYYTNVSICHFVYNHHDNASTCHFIFNDYTNVIT</sequence>